<dbReference type="EMBL" id="QYUJ01000014">
    <property type="protein sequence ID" value="RJF71037.1"/>
    <property type="molecule type" value="Genomic_DNA"/>
</dbReference>
<dbReference type="Pfam" id="PF00881">
    <property type="entry name" value="Nitroreductase"/>
    <property type="match status" value="1"/>
</dbReference>
<dbReference type="GO" id="GO:0016491">
    <property type="term" value="F:oxidoreductase activity"/>
    <property type="evidence" value="ECO:0007669"/>
    <property type="project" value="UniProtKB-UniRule"/>
</dbReference>
<keyword evidence="5" id="KW-0521">NADP</keyword>
<organism evidence="7 8">
    <name type="scientific">Deinococcus cavernae</name>
    <dbReference type="NCBI Taxonomy" id="2320857"/>
    <lineage>
        <taxon>Bacteria</taxon>
        <taxon>Thermotogati</taxon>
        <taxon>Deinococcota</taxon>
        <taxon>Deinococci</taxon>
        <taxon>Deinococcales</taxon>
        <taxon>Deinococcaceae</taxon>
        <taxon>Deinococcus</taxon>
    </lineage>
</organism>
<name>A0A418V4Q2_9DEIO</name>
<evidence type="ECO:0000256" key="5">
    <source>
        <dbReference type="PIRNR" id="PIRNR005426"/>
    </source>
</evidence>
<evidence type="ECO:0000256" key="2">
    <source>
        <dbReference type="ARBA" id="ARBA00022630"/>
    </source>
</evidence>
<dbReference type="RefSeq" id="WP_119761751.1">
    <property type="nucleotide sequence ID" value="NZ_QYUJ01000014.1"/>
</dbReference>
<evidence type="ECO:0000256" key="1">
    <source>
        <dbReference type="ARBA" id="ARBA00008366"/>
    </source>
</evidence>
<protein>
    <submittedName>
        <fullName evidence="7">NADPH-dependent oxidoreductase</fullName>
    </submittedName>
</protein>
<evidence type="ECO:0000256" key="3">
    <source>
        <dbReference type="ARBA" id="ARBA00022643"/>
    </source>
</evidence>
<keyword evidence="8" id="KW-1185">Reference proteome</keyword>
<dbReference type="SUPFAM" id="SSF55469">
    <property type="entry name" value="FMN-dependent nitroreductase-like"/>
    <property type="match status" value="1"/>
</dbReference>
<evidence type="ECO:0000313" key="8">
    <source>
        <dbReference type="Proteomes" id="UP000286287"/>
    </source>
</evidence>
<keyword evidence="3 5" id="KW-0288">FMN</keyword>
<sequence>MTDHLSPEAVRAFYDHHRTTRHYLTNADGTPLRMPGEHLDAVLYAAQRAPTDATAQLYSFIHLDDQPLRQTVAELTLNAHIASSSEAFVVCADGRRVKKILEANAIAPGSWPAIAVHFGIGDAVMAGQNLLTAAEMLGYQGCWIGGVMNNLDALCDVLKLPEGVLPFAALTVGRSAEDTPLRPRLPRPLVIHRNTYRDGTPEELRAATEIMNPIAHRPGRPGQWARLLKSYFAEGGSMEKREPHLLAVMERQGLKLERTD</sequence>
<keyword evidence="4 5" id="KW-0560">Oxidoreductase</keyword>
<gene>
    <name evidence="7" type="ORF">D3875_05010</name>
</gene>
<reference evidence="7 8" key="1">
    <citation type="submission" date="2018-09" db="EMBL/GenBank/DDBJ databases">
        <authorList>
            <person name="Zhu H."/>
        </authorList>
    </citation>
    <scope>NUCLEOTIDE SEQUENCE [LARGE SCALE GENOMIC DNA]</scope>
    <source>
        <strain evidence="7 8">K2S05-167</strain>
    </source>
</reference>
<dbReference type="InterPro" id="IPR016446">
    <property type="entry name" value="Flavin_OxRdtase_Frp"/>
</dbReference>
<comment type="caution">
    <text evidence="7">The sequence shown here is derived from an EMBL/GenBank/DDBJ whole genome shotgun (WGS) entry which is preliminary data.</text>
</comment>
<dbReference type="PANTHER" id="PTHR43425">
    <property type="entry name" value="OXYGEN-INSENSITIVE NADPH NITROREDUCTASE"/>
    <property type="match status" value="1"/>
</dbReference>
<dbReference type="PANTHER" id="PTHR43425:SF2">
    <property type="entry name" value="OXYGEN-INSENSITIVE NADPH NITROREDUCTASE"/>
    <property type="match status" value="1"/>
</dbReference>
<dbReference type="OrthoDB" id="9775805at2"/>
<feature type="domain" description="Nitroreductase" evidence="6">
    <location>
        <begin position="33"/>
        <end position="174"/>
    </location>
</feature>
<dbReference type="AlphaFoldDB" id="A0A418V4Q2"/>
<dbReference type="InterPro" id="IPR029479">
    <property type="entry name" value="Nitroreductase"/>
</dbReference>
<accession>A0A418V4Q2</accession>
<dbReference type="Gene3D" id="3.40.109.10">
    <property type="entry name" value="NADH Oxidase"/>
    <property type="match status" value="1"/>
</dbReference>
<dbReference type="Proteomes" id="UP000286287">
    <property type="component" value="Unassembled WGS sequence"/>
</dbReference>
<evidence type="ECO:0000259" key="6">
    <source>
        <dbReference type="Pfam" id="PF00881"/>
    </source>
</evidence>
<keyword evidence="2 5" id="KW-0285">Flavoprotein</keyword>
<comment type="similarity">
    <text evidence="1 5">Belongs to the flavin oxidoreductase frp family.</text>
</comment>
<evidence type="ECO:0000256" key="4">
    <source>
        <dbReference type="ARBA" id="ARBA00023002"/>
    </source>
</evidence>
<evidence type="ECO:0000313" key="7">
    <source>
        <dbReference type="EMBL" id="RJF71037.1"/>
    </source>
</evidence>
<proteinExistence type="inferred from homology"/>
<dbReference type="InterPro" id="IPR000415">
    <property type="entry name" value="Nitroreductase-like"/>
</dbReference>
<dbReference type="PIRSF" id="PIRSF005426">
    <property type="entry name" value="Frp"/>
    <property type="match status" value="1"/>
</dbReference>